<sequence>MNMVSADTLAGVRSFPTKPPDIVNEFGFSSGQERVSFRDKILGKLIKVDLHTLNVERGRFARICIEIYLD</sequence>
<gene>
    <name evidence="1" type="ORF">POTOM_002816</name>
</gene>
<dbReference type="OrthoDB" id="1926761at2759"/>
<reference evidence="1" key="1">
    <citation type="journal article" date="2020" name="bioRxiv">
        <title>Hybrid origin of Populus tomentosa Carr. identified through genome sequencing and phylogenomic analysis.</title>
        <authorList>
            <person name="An X."/>
            <person name="Gao K."/>
            <person name="Chen Z."/>
            <person name="Li J."/>
            <person name="Yang X."/>
            <person name="Yang X."/>
            <person name="Zhou J."/>
            <person name="Guo T."/>
            <person name="Zhao T."/>
            <person name="Huang S."/>
            <person name="Miao D."/>
            <person name="Khan W.U."/>
            <person name="Rao P."/>
            <person name="Ye M."/>
            <person name="Lei B."/>
            <person name="Liao W."/>
            <person name="Wang J."/>
            <person name="Ji L."/>
            <person name="Li Y."/>
            <person name="Guo B."/>
            <person name="Mustafa N.S."/>
            <person name="Li S."/>
            <person name="Yun Q."/>
            <person name="Keller S.R."/>
            <person name="Mao J."/>
            <person name="Zhang R."/>
            <person name="Strauss S.H."/>
        </authorList>
    </citation>
    <scope>NUCLEOTIDE SEQUENCE</scope>
    <source>
        <strain evidence="1">GM15</strain>
        <tissue evidence="1">Leaf</tissue>
    </source>
</reference>
<protein>
    <submittedName>
        <fullName evidence="1">Uncharacterized protein</fullName>
    </submittedName>
</protein>
<comment type="caution">
    <text evidence="1">The sequence shown here is derived from an EMBL/GenBank/DDBJ whole genome shotgun (WGS) entry which is preliminary data.</text>
</comment>
<proteinExistence type="predicted"/>
<name>A0A8X8DKE6_POPTO</name>
<dbReference type="EMBL" id="JAAWWB010000001">
    <property type="protein sequence ID" value="KAG6793601.1"/>
    <property type="molecule type" value="Genomic_DNA"/>
</dbReference>
<organism evidence="1 2">
    <name type="scientific">Populus tomentosa</name>
    <name type="common">Chinese white poplar</name>
    <dbReference type="NCBI Taxonomy" id="118781"/>
    <lineage>
        <taxon>Eukaryota</taxon>
        <taxon>Viridiplantae</taxon>
        <taxon>Streptophyta</taxon>
        <taxon>Embryophyta</taxon>
        <taxon>Tracheophyta</taxon>
        <taxon>Spermatophyta</taxon>
        <taxon>Magnoliopsida</taxon>
        <taxon>eudicotyledons</taxon>
        <taxon>Gunneridae</taxon>
        <taxon>Pentapetalae</taxon>
        <taxon>rosids</taxon>
        <taxon>fabids</taxon>
        <taxon>Malpighiales</taxon>
        <taxon>Salicaceae</taxon>
        <taxon>Saliceae</taxon>
        <taxon>Populus</taxon>
    </lineage>
</organism>
<evidence type="ECO:0000313" key="1">
    <source>
        <dbReference type="EMBL" id="KAG6793601.1"/>
    </source>
</evidence>
<evidence type="ECO:0000313" key="2">
    <source>
        <dbReference type="Proteomes" id="UP000886885"/>
    </source>
</evidence>
<dbReference type="Proteomes" id="UP000886885">
    <property type="component" value="Chromosome 1A"/>
</dbReference>
<accession>A0A8X8DKE6</accession>
<keyword evidence="2" id="KW-1185">Reference proteome</keyword>
<dbReference type="AlphaFoldDB" id="A0A8X8DKE6"/>